<dbReference type="AlphaFoldDB" id="A0A9P6DKW7"/>
<sequence>QHIPPQRAKSHSHKPNPRARQDPTKRRTPLCTNAPMNEGQRTPEATGNEGATHLLRRLQTHKKSSSQDAPPQRAKSRSHKPNLRARQDPTKRRTPLRTNAPTNEGQRMPEATGNEGATHPLWQVCGEIKPRRPTPTREVTQPQAQPTGLPRPHEMPHPIMHERANERRATHA</sequence>
<feature type="compositionally biased region" description="Basic residues" evidence="1">
    <location>
        <begin position="54"/>
        <end position="64"/>
    </location>
</feature>
<name>A0A9P6DKW7_9AGAM</name>
<evidence type="ECO:0000313" key="2">
    <source>
        <dbReference type="EMBL" id="KAF9502568.1"/>
    </source>
</evidence>
<accession>A0A9P6DKW7</accession>
<keyword evidence="3" id="KW-1185">Reference proteome</keyword>
<feature type="compositionally biased region" description="Basic residues" evidence="1">
    <location>
        <begin position="74"/>
        <end position="83"/>
    </location>
</feature>
<feature type="compositionally biased region" description="Polar residues" evidence="1">
    <location>
        <begin position="137"/>
        <end position="146"/>
    </location>
</feature>
<evidence type="ECO:0000313" key="3">
    <source>
        <dbReference type="Proteomes" id="UP000886523"/>
    </source>
</evidence>
<reference evidence="2" key="1">
    <citation type="journal article" date="2020" name="Nat. Commun.">
        <title>Large-scale genome sequencing of mycorrhizal fungi provides insights into the early evolution of symbiotic traits.</title>
        <authorList>
            <person name="Miyauchi S."/>
            <person name="Kiss E."/>
            <person name="Kuo A."/>
            <person name="Drula E."/>
            <person name="Kohler A."/>
            <person name="Sanchez-Garcia M."/>
            <person name="Morin E."/>
            <person name="Andreopoulos B."/>
            <person name="Barry K.W."/>
            <person name="Bonito G."/>
            <person name="Buee M."/>
            <person name="Carver A."/>
            <person name="Chen C."/>
            <person name="Cichocki N."/>
            <person name="Clum A."/>
            <person name="Culley D."/>
            <person name="Crous P.W."/>
            <person name="Fauchery L."/>
            <person name="Girlanda M."/>
            <person name="Hayes R.D."/>
            <person name="Keri Z."/>
            <person name="LaButti K."/>
            <person name="Lipzen A."/>
            <person name="Lombard V."/>
            <person name="Magnuson J."/>
            <person name="Maillard F."/>
            <person name="Murat C."/>
            <person name="Nolan M."/>
            <person name="Ohm R.A."/>
            <person name="Pangilinan J."/>
            <person name="Pereira M.F."/>
            <person name="Perotto S."/>
            <person name="Peter M."/>
            <person name="Pfister S."/>
            <person name="Riley R."/>
            <person name="Sitrit Y."/>
            <person name="Stielow J.B."/>
            <person name="Szollosi G."/>
            <person name="Zifcakova L."/>
            <person name="Stursova M."/>
            <person name="Spatafora J.W."/>
            <person name="Tedersoo L."/>
            <person name="Vaario L.M."/>
            <person name="Yamada A."/>
            <person name="Yan M."/>
            <person name="Wang P."/>
            <person name="Xu J."/>
            <person name="Bruns T."/>
            <person name="Baldrian P."/>
            <person name="Vilgalys R."/>
            <person name="Dunand C."/>
            <person name="Henrissat B."/>
            <person name="Grigoriev I.V."/>
            <person name="Hibbett D."/>
            <person name="Nagy L.G."/>
            <person name="Martin F.M."/>
        </authorList>
    </citation>
    <scope>NUCLEOTIDE SEQUENCE</scope>
    <source>
        <strain evidence="2">UP504</strain>
    </source>
</reference>
<dbReference type="Proteomes" id="UP000886523">
    <property type="component" value="Unassembled WGS sequence"/>
</dbReference>
<feature type="non-terminal residue" evidence="2">
    <location>
        <position position="1"/>
    </location>
</feature>
<proteinExistence type="predicted"/>
<comment type="caution">
    <text evidence="2">The sequence shown here is derived from an EMBL/GenBank/DDBJ whole genome shotgun (WGS) entry which is preliminary data.</text>
</comment>
<organism evidence="2 3">
    <name type="scientific">Hydnum rufescens UP504</name>
    <dbReference type="NCBI Taxonomy" id="1448309"/>
    <lineage>
        <taxon>Eukaryota</taxon>
        <taxon>Fungi</taxon>
        <taxon>Dikarya</taxon>
        <taxon>Basidiomycota</taxon>
        <taxon>Agaricomycotina</taxon>
        <taxon>Agaricomycetes</taxon>
        <taxon>Cantharellales</taxon>
        <taxon>Hydnaceae</taxon>
        <taxon>Hydnum</taxon>
    </lineage>
</organism>
<evidence type="ECO:0000256" key="1">
    <source>
        <dbReference type="SAM" id="MobiDB-lite"/>
    </source>
</evidence>
<dbReference type="EMBL" id="MU129951">
    <property type="protein sequence ID" value="KAF9502568.1"/>
    <property type="molecule type" value="Genomic_DNA"/>
</dbReference>
<feature type="compositionally biased region" description="Polar residues" evidence="1">
    <location>
        <begin position="30"/>
        <end position="45"/>
    </location>
</feature>
<feature type="compositionally biased region" description="Polar residues" evidence="1">
    <location>
        <begin position="96"/>
        <end position="105"/>
    </location>
</feature>
<feature type="compositionally biased region" description="Basic and acidic residues" evidence="1">
    <location>
        <begin position="151"/>
        <end position="172"/>
    </location>
</feature>
<feature type="compositionally biased region" description="Basic residues" evidence="1">
    <location>
        <begin position="8"/>
        <end position="17"/>
    </location>
</feature>
<feature type="region of interest" description="Disordered" evidence="1">
    <location>
        <begin position="1"/>
        <end position="172"/>
    </location>
</feature>
<protein>
    <submittedName>
        <fullName evidence="2">Uncharacterized protein</fullName>
    </submittedName>
</protein>
<gene>
    <name evidence="2" type="ORF">BS47DRAFT_1370176</name>
</gene>